<evidence type="ECO:0000256" key="3">
    <source>
        <dbReference type="ARBA" id="ARBA00022692"/>
    </source>
</evidence>
<evidence type="ECO:0000256" key="4">
    <source>
        <dbReference type="ARBA" id="ARBA00022989"/>
    </source>
</evidence>
<evidence type="ECO:0000256" key="5">
    <source>
        <dbReference type="ARBA" id="ARBA00023136"/>
    </source>
</evidence>
<feature type="region of interest" description="Disordered" evidence="6">
    <location>
        <begin position="60"/>
        <end position="80"/>
    </location>
</feature>
<dbReference type="EMBL" id="KV875111">
    <property type="protein sequence ID" value="OIW22649.1"/>
    <property type="molecule type" value="Genomic_DNA"/>
</dbReference>
<dbReference type="Proteomes" id="UP000182658">
    <property type="component" value="Unassembled WGS sequence"/>
</dbReference>
<dbReference type="PANTHER" id="PTHR34187:SF2">
    <property type="entry name" value="DUF202 DOMAIN-CONTAINING PROTEIN"/>
    <property type="match status" value="1"/>
</dbReference>
<accession>A0A1J7ING2</accession>
<organism evidence="9 10">
    <name type="scientific">Coniochaeta ligniaria NRRL 30616</name>
    <dbReference type="NCBI Taxonomy" id="1408157"/>
    <lineage>
        <taxon>Eukaryota</taxon>
        <taxon>Fungi</taxon>
        <taxon>Dikarya</taxon>
        <taxon>Ascomycota</taxon>
        <taxon>Pezizomycotina</taxon>
        <taxon>Sordariomycetes</taxon>
        <taxon>Sordariomycetidae</taxon>
        <taxon>Coniochaetales</taxon>
        <taxon>Coniochaetaceae</taxon>
        <taxon>Coniochaeta</taxon>
    </lineage>
</organism>
<evidence type="ECO:0000256" key="1">
    <source>
        <dbReference type="ARBA" id="ARBA00004651"/>
    </source>
</evidence>
<feature type="transmembrane region" description="Helical" evidence="7">
    <location>
        <begin position="122"/>
        <end position="143"/>
    </location>
</feature>
<evidence type="ECO:0000313" key="9">
    <source>
        <dbReference type="EMBL" id="OIW22649.1"/>
    </source>
</evidence>
<evidence type="ECO:0000256" key="7">
    <source>
        <dbReference type="SAM" id="Phobius"/>
    </source>
</evidence>
<feature type="compositionally biased region" description="Basic and acidic residues" evidence="6">
    <location>
        <begin position="67"/>
        <end position="80"/>
    </location>
</feature>
<proteinExistence type="predicted"/>
<dbReference type="GO" id="GO:0005886">
    <property type="term" value="C:plasma membrane"/>
    <property type="evidence" value="ECO:0007669"/>
    <property type="project" value="UniProtKB-SubCell"/>
</dbReference>
<feature type="domain" description="DUF202" evidence="8">
    <location>
        <begin position="20"/>
        <end position="112"/>
    </location>
</feature>
<dbReference type="InterPro" id="IPR003807">
    <property type="entry name" value="DUF202"/>
</dbReference>
<evidence type="ECO:0000313" key="10">
    <source>
        <dbReference type="Proteomes" id="UP000182658"/>
    </source>
</evidence>
<dbReference type="OrthoDB" id="199599at2759"/>
<dbReference type="InParanoid" id="A0A1J7ING2"/>
<keyword evidence="10" id="KW-1185">Reference proteome</keyword>
<dbReference type="Pfam" id="PF02656">
    <property type="entry name" value="DUF202"/>
    <property type="match status" value="1"/>
</dbReference>
<sequence>MAIWSRLKTPLYQNTGSVARDHLASERTFLAWIRSGMGFVTLGIAIDRFSRFEALQAASPQPVNDADTGKKADRAGNADPQRDTQLLVGCLMALGSGSIFYGTARHFLTMRALEKGRFRPSYYGSSALGAATAALTAVISYGVQTRRS</sequence>
<evidence type="ECO:0000256" key="6">
    <source>
        <dbReference type="SAM" id="MobiDB-lite"/>
    </source>
</evidence>
<evidence type="ECO:0000259" key="8">
    <source>
        <dbReference type="Pfam" id="PF02656"/>
    </source>
</evidence>
<keyword evidence="2" id="KW-1003">Cell membrane</keyword>
<dbReference type="PANTHER" id="PTHR34187">
    <property type="entry name" value="FGR18P"/>
    <property type="match status" value="1"/>
</dbReference>
<keyword evidence="4 7" id="KW-1133">Transmembrane helix</keyword>
<dbReference type="InterPro" id="IPR052053">
    <property type="entry name" value="IM_YidH-like"/>
</dbReference>
<gene>
    <name evidence="9" type="ORF">CONLIGDRAFT_658082</name>
</gene>
<evidence type="ECO:0000256" key="2">
    <source>
        <dbReference type="ARBA" id="ARBA00022475"/>
    </source>
</evidence>
<keyword evidence="3 7" id="KW-0812">Transmembrane</keyword>
<reference evidence="9 10" key="1">
    <citation type="submission" date="2016-10" db="EMBL/GenBank/DDBJ databases">
        <title>Draft genome sequence of Coniochaeta ligniaria NRRL30616, a lignocellulolytic fungus for bioabatement of inhibitors in plant biomass hydrolysates.</title>
        <authorList>
            <consortium name="DOE Joint Genome Institute"/>
            <person name="Jimenez D.J."/>
            <person name="Hector R.E."/>
            <person name="Riley R."/>
            <person name="Sun H."/>
            <person name="Grigoriev I.V."/>
            <person name="Van Elsas J.D."/>
            <person name="Nichols N.N."/>
        </authorList>
    </citation>
    <scope>NUCLEOTIDE SEQUENCE [LARGE SCALE GENOMIC DNA]</scope>
    <source>
        <strain evidence="9 10">NRRL 30616</strain>
    </source>
</reference>
<name>A0A1J7ING2_9PEZI</name>
<dbReference type="AlphaFoldDB" id="A0A1J7ING2"/>
<comment type="subcellular location">
    <subcellularLocation>
        <location evidence="1">Cell membrane</location>
        <topology evidence="1">Multi-pass membrane protein</topology>
    </subcellularLocation>
</comment>
<feature type="transmembrane region" description="Helical" evidence="7">
    <location>
        <begin position="84"/>
        <end position="102"/>
    </location>
</feature>
<protein>
    <recommendedName>
        <fullName evidence="8">DUF202 domain-containing protein</fullName>
    </recommendedName>
</protein>
<keyword evidence="5 7" id="KW-0472">Membrane</keyword>